<dbReference type="InterPro" id="IPR036850">
    <property type="entry name" value="NDK-like_dom_sf"/>
</dbReference>
<evidence type="ECO:0000256" key="3">
    <source>
        <dbReference type="ARBA" id="ARBA00012966"/>
    </source>
</evidence>
<evidence type="ECO:0000256" key="2">
    <source>
        <dbReference type="ARBA" id="ARBA00008142"/>
    </source>
</evidence>
<dbReference type="InterPro" id="IPR001564">
    <property type="entry name" value="Nucleoside_diP_kinase"/>
</dbReference>
<comment type="cofactor">
    <cofactor evidence="1">
        <name>Mg(2+)</name>
        <dbReference type="ChEBI" id="CHEBI:18420"/>
    </cofactor>
</comment>
<keyword evidence="7 14" id="KW-0418">Kinase</keyword>
<evidence type="ECO:0000256" key="4">
    <source>
        <dbReference type="ARBA" id="ARBA00022679"/>
    </source>
</evidence>
<dbReference type="GO" id="GO:0046872">
    <property type="term" value="F:metal ion binding"/>
    <property type="evidence" value="ECO:0007669"/>
    <property type="project" value="UniProtKB-KW"/>
</dbReference>
<evidence type="ECO:0000256" key="8">
    <source>
        <dbReference type="ARBA" id="ARBA00022840"/>
    </source>
</evidence>
<dbReference type="SMART" id="SM00562">
    <property type="entry name" value="NDK"/>
    <property type="match status" value="1"/>
</dbReference>
<dbReference type="FunFam" id="3.30.70.141:FF:000017">
    <property type="entry name" value="Nucleoside diphosphate kinase"/>
    <property type="match status" value="1"/>
</dbReference>
<evidence type="ECO:0000313" key="15">
    <source>
        <dbReference type="Proteomes" id="UP000002357"/>
    </source>
</evidence>
<dbReference type="GO" id="GO:0006241">
    <property type="term" value="P:CTP biosynthetic process"/>
    <property type="evidence" value="ECO:0007669"/>
    <property type="project" value="InterPro"/>
</dbReference>
<dbReference type="Gene3D" id="3.30.70.141">
    <property type="entry name" value="Nucleoside diphosphate kinase-like domain"/>
    <property type="match status" value="1"/>
</dbReference>
<dbReference type="EMBL" id="CM000913">
    <property type="protein sequence ID" value="EFG06955.1"/>
    <property type="molecule type" value="Genomic_DNA"/>
</dbReference>
<organism evidence="14 15">
    <name type="scientific">Streptomyces clavuligerus</name>
    <dbReference type="NCBI Taxonomy" id="1901"/>
    <lineage>
        <taxon>Bacteria</taxon>
        <taxon>Bacillati</taxon>
        <taxon>Actinomycetota</taxon>
        <taxon>Actinomycetes</taxon>
        <taxon>Kitasatosporales</taxon>
        <taxon>Streptomycetaceae</taxon>
        <taxon>Streptomyces</taxon>
    </lineage>
</organism>
<dbReference type="EC" id="2.7.4.6" evidence="3"/>
<evidence type="ECO:0000259" key="13">
    <source>
        <dbReference type="SMART" id="SM00562"/>
    </source>
</evidence>
<keyword evidence="15" id="KW-1185">Reference proteome</keyword>
<keyword evidence="6" id="KW-0547">Nucleotide-binding</keyword>
<reference evidence="14 15" key="1">
    <citation type="journal article" date="2010" name="Genome Biol. Evol.">
        <title>The sequence of a 1.8-mb bacterial linear plasmid reveals a rich evolutionary reservoir of secondary metabolic pathways.</title>
        <authorList>
            <person name="Medema M.H."/>
            <person name="Trefzer A."/>
            <person name="Kovalchuk A."/>
            <person name="van den Berg M."/>
            <person name="Mueller U."/>
            <person name="Heijne W."/>
            <person name="Wu L."/>
            <person name="Alam M.T."/>
            <person name="Ronning C.M."/>
            <person name="Nierman W.C."/>
            <person name="Bovenberg R.A.L."/>
            <person name="Breitling R."/>
            <person name="Takano E."/>
        </authorList>
    </citation>
    <scope>NUCLEOTIDE SEQUENCE [LARGE SCALE GENOMIC DNA]</scope>
    <source>
        <strain evidence="15">ATCC 27064 / DSM 738 / JCM 4710 / NBRC 13307 / NCIMB 12785 / NRRL 3585 / VKM Ac-602</strain>
    </source>
</reference>
<keyword evidence="9" id="KW-0460">Magnesium</keyword>
<gene>
    <name evidence="14" type="ORF">SCLAV_1882</name>
</gene>
<dbReference type="AlphaFoldDB" id="E2Q4B7"/>
<name>E2Q4B7_STRCL</name>
<proteinExistence type="inferred from homology"/>
<evidence type="ECO:0000256" key="10">
    <source>
        <dbReference type="ARBA" id="ARBA00023080"/>
    </source>
</evidence>
<accession>E2Q4B7</accession>
<comment type="caution">
    <text evidence="11">Lacks conserved residue(s) required for the propagation of feature annotation.</text>
</comment>
<evidence type="ECO:0000256" key="5">
    <source>
        <dbReference type="ARBA" id="ARBA00022723"/>
    </source>
</evidence>
<dbReference type="SUPFAM" id="SSF54919">
    <property type="entry name" value="Nucleoside diphosphate kinase, NDK"/>
    <property type="match status" value="1"/>
</dbReference>
<evidence type="ECO:0000256" key="7">
    <source>
        <dbReference type="ARBA" id="ARBA00022777"/>
    </source>
</evidence>
<evidence type="ECO:0000256" key="11">
    <source>
        <dbReference type="PROSITE-ProRule" id="PRU00706"/>
    </source>
</evidence>
<dbReference type="InterPro" id="IPR034907">
    <property type="entry name" value="NDK-like_dom"/>
</dbReference>
<keyword evidence="5" id="KW-0479">Metal-binding</keyword>
<keyword evidence="4 14" id="KW-0808">Transferase</keyword>
<dbReference type="PANTHER" id="PTHR11349">
    <property type="entry name" value="NUCLEOSIDE DIPHOSPHATE KINASE"/>
    <property type="match status" value="1"/>
</dbReference>
<dbReference type="PROSITE" id="PS51374">
    <property type="entry name" value="NDPK_LIKE"/>
    <property type="match status" value="1"/>
</dbReference>
<evidence type="ECO:0000313" key="14">
    <source>
        <dbReference type="EMBL" id="EFG06955.1"/>
    </source>
</evidence>
<dbReference type="PRINTS" id="PR01243">
    <property type="entry name" value="NUCDPKINASE"/>
</dbReference>
<evidence type="ECO:0000256" key="1">
    <source>
        <dbReference type="ARBA" id="ARBA00001946"/>
    </source>
</evidence>
<comment type="similarity">
    <text evidence="2 11 12">Belongs to the NDK family.</text>
</comment>
<evidence type="ECO:0000256" key="6">
    <source>
        <dbReference type="ARBA" id="ARBA00022741"/>
    </source>
</evidence>
<evidence type="ECO:0000256" key="9">
    <source>
        <dbReference type="ARBA" id="ARBA00022842"/>
    </source>
</evidence>
<dbReference type="Pfam" id="PF00334">
    <property type="entry name" value="NDK"/>
    <property type="match status" value="1"/>
</dbReference>
<dbReference type="GO" id="GO:0005524">
    <property type="term" value="F:ATP binding"/>
    <property type="evidence" value="ECO:0007669"/>
    <property type="project" value="UniProtKB-KW"/>
</dbReference>
<dbReference type="eggNOG" id="COG0105">
    <property type="taxonomic scope" value="Bacteria"/>
</dbReference>
<dbReference type="GO" id="GO:0004550">
    <property type="term" value="F:nucleoside diphosphate kinase activity"/>
    <property type="evidence" value="ECO:0007669"/>
    <property type="project" value="UniProtKB-EC"/>
</dbReference>
<protein>
    <recommendedName>
        <fullName evidence="3">nucleoside-diphosphate kinase</fullName>
        <ecNumber evidence="3">2.7.4.6</ecNumber>
    </recommendedName>
</protein>
<dbReference type="GO" id="GO:0006183">
    <property type="term" value="P:GTP biosynthetic process"/>
    <property type="evidence" value="ECO:0007669"/>
    <property type="project" value="InterPro"/>
</dbReference>
<keyword evidence="8" id="KW-0067">ATP-binding</keyword>
<dbReference type="STRING" id="1901.BB341_18910"/>
<dbReference type="GO" id="GO:0006228">
    <property type="term" value="P:UTP biosynthetic process"/>
    <property type="evidence" value="ECO:0007669"/>
    <property type="project" value="InterPro"/>
</dbReference>
<dbReference type="Proteomes" id="UP000002357">
    <property type="component" value="Chromosome"/>
</dbReference>
<evidence type="ECO:0000256" key="12">
    <source>
        <dbReference type="RuleBase" id="RU004011"/>
    </source>
</evidence>
<sequence length="191" mass="20823">MCVRDIQAKISAISGALVTTSRPDETTPAAAERTLVLIKPDALLRGLAGRVLTRFEEAALKVVGVKMRTMDDAFIRRHYFDLEDRLGPAVYNRSAAFMKQSPIIAFVLEGYDAVATVRKLIGASCPNEAAPGTIRGDFSHFSSAASSATGKGMANVVHASANRREAAYEVELWFAPEELHDYRTLAETLTY</sequence>
<feature type="domain" description="Nucleoside diphosphate kinase-like" evidence="13">
    <location>
        <begin position="31"/>
        <end position="181"/>
    </location>
</feature>
<keyword evidence="10" id="KW-0546">Nucleotide metabolism</keyword>